<dbReference type="NCBIfam" id="TIGR02543">
    <property type="entry name" value="List_Bact_rpt"/>
    <property type="match status" value="2"/>
</dbReference>
<dbReference type="Pfam" id="PF25390">
    <property type="entry name" value="WD40_RLD"/>
    <property type="match status" value="4"/>
</dbReference>
<feature type="compositionally biased region" description="Polar residues" evidence="3">
    <location>
        <begin position="1687"/>
        <end position="1697"/>
    </location>
</feature>
<feature type="domain" description="RCC1-like" evidence="5">
    <location>
        <begin position="1293"/>
        <end position="1613"/>
    </location>
</feature>
<feature type="compositionally biased region" description="Low complexity" evidence="3">
    <location>
        <begin position="63"/>
        <end position="95"/>
    </location>
</feature>
<evidence type="ECO:0000259" key="5">
    <source>
        <dbReference type="Pfam" id="PF25390"/>
    </source>
</evidence>
<gene>
    <name evidence="6" type="ORF">BINDI_0131</name>
</gene>
<feature type="region of interest" description="Disordered" evidence="3">
    <location>
        <begin position="32"/>
        <end position="167"/>
    </location>
</feature>
<dbReference type="InterPro" id="IPR000408">
    <property type="entry name" value="Reg_chr_condens"/>
</dbReference>
<name>A0A087VST1_9BIFI</name>
<keyword evidence="6" id="KW-0808">Transferase</keyword>
<dbReference type="OrthoDB" id="9796385at2"/>
<dbReference type="Pfam" id="PF09479">
    <property type="entry name" value="Flg_new"/>
    <property type="match status" value="4"/>
</dbReference>
<evidence type="ECO:0000313" key="6">
    <source>
        <dbReference type="EMBL" id="AIC91417.1"/>
    </source>
</evidence>
<evidence type="ECO:0000256" key="3">
    <source>
        <dbReference type="SAM" id="MobiDB-lite"/>
    </source>
</evidence>
<accession>A0A087VST1</accession>
<dbReference type="SUPFAM" id="SSF50985">
    <property type="entry name" value="RCC1/BLIP-II"/>
    <property type="match status" value="5"/>
</dbReference>
<dbReference type="Proteomes" id="UP000028569">
    <property type="component" value="Chromosome"/>
</dbReference>
<dbReference type="Gene3D" id="2.130.10.30">
    <property type="entry name" value="Regulator of chromosome condensation 1/beta-lactamase-inhibitor protein II"/>
    <property type="match status" value="8"/>
</dbReference>
<dbReference type="PRINTS" id="PR00633">
    <property type="entry name" value="RCCNDNSATION"/>
</dbReference>
<dbReference type="Pfam" id="PF00415">
    <property type="entry name" value="RCC1"/>
    <property type="match status" value="1"/>
</dbReference>
<evidence type="ECO:0000256" key="2">
    <source>
        <dbReference type="ARBA" id="ARBA00022737"/>
    </source>
</evidence>
<feature type="region of interest" description="Disordered" evidence="3">
    <location>
        <begin position="1807"/>
        <end position="1830"/>
    </location>
</feature>
<dbReference type="KEGG" id="bii:BINDI_0131"/>
<feature type="domain" description="RCC1-like" evidence="5">
    <location>
        <begin position="320"/>
        <end position="582"/>
    </location>
</feature>
<keyword evidence="4" id="KW-0812">Transmembrane</keyword>
<dbReference type="HOGENOM" id="CLU_001113_0_0_11"/>
<feature type="region of interest" description="Disordered" evidence="3">
    <location>
        <begin position="1255"/>
        <end position="1280"/>
    </location>
</feature>
<dbReference type="RefSeq" id="WP_033491323.1">
    <property type="nucleotide sequence ID" value="NZ_CP006018.1"/>
</dbReference>
<dbReference type="EC" id="2.7.11.1" evidence="6"/>
<reference evidence="6 7" key="1">
    <citation type="journal article" date="2014" name="Appl. Environ. Microbiol.">
        <title>Genomic encyclopedia of type strains of the genus Bifidobacterium.</title>
        <authorList>
            <person name="Milani C."/>
            <person name="Lugli G.A."/>
            <person name="Duranti S."/>
            <person name="Turroni F."/>
            <person name="Bottacini F."/>
            <person name="Mangifesta M."/>
            <person name="Sanchez B."/>
            <person name="Viappiani A."/>
            <person name="Mancabelli L."/>
            <person name="Taminiau B."/>
            <person name="Delcenserie V."/>
            <person name="Barrangou R."/>
            <person name="Margolles A."/>
            <person name="van Sinderen D."/>
            <person name="Ventura M."/>
        </authorList>
    </citation>
    <scope>NUCLEOTIDE SEQUENCE [LARGE SCALE GENOMIC DNA]</scope>
    <source>
        <strain evidence="6 7">LMG 11587</strain>
    </source>
</reference>
<dbReference type="InterPro" id="IPR006624">
    <property type="entry name" value="Beta-propeller_rpt_TECPR"/>
</dbReference>
<feature type="compositionally biased region" description="Polar residues" evidence="3">
    <location>
        <begin position="132"/>
        <end position="142"/>
    </location>
</feature>
<organism evidence="6 7">
    <name type="scientific">Bifidobacterium [indicum] DSM 20214 = LMG 11587</name>
    <dbReference type="NCBI Taxonomy" id="1341694"/>
    <lineage>
        <taxon>Bacteria</taxon>
        <taxon>Bacillati</taxon>
        <taxon>Actinomycetota</taxon>
        <taxon>Actinomycetes</taxon>
        <taxon>Bifidobacteriales</taxon>
        <taxon>Bifidobacteriaceae</taxon>
        <taxon>Bifidobacterium</taxon>
    </lineage>
</organism>
<evidence type="ECO:0000256" key="1">
    <source>
        <dbReference type="ARBA" id="ARBA00004196"/>
    </source>
</evidence>
<protein>
    <submittedName>
        <fullName evidence="6">RCC1 repeat-containing protein</fullName>
        <ecNumber evidence="6">2.7.11.1</ecNumber>
    </submittedName>
</protein>
<dbReference type="EMBL" id="CP006018">
    <property type="protein sequence ID" value="AIC91417.1"/>
    <property type="molecule type" value="Genomic_DNA"/>
</dbReference>
<feature type="compositionally biased region" description="Polar residues" evidence="3">
    <location>
        <begin position="2147"/>
        <end position="2160"/>
    </location>
</feature>
<dbReference type="InterPro" id="IPR042229">
    <property type="entry name" value="Listeria/Bacterioides_rpt_sf"/>
</dbReference>
<dbReference type="PROSITE" id="PS00626">
    <property type="entry name" value="RCC1_2"/>
    <property type="match status" value="6"/>
</dbReference>
<evidence type="ECO:0000313" key="7">
    <source>
        <dbReference type="Proteomes" id="UP000028569"/>
    </source>
</evidence>
<keyword evidence="2" id="KW-0677">Repeat</keyword>
<feature type="region of interest" description="Disordered" evidence="3">
    <location>
        <begin position="1677"/>
        <end position="1705"/>
    </location>
</feature>
<dbReference type="PANTHER" id="PTHR22870">
    <property type="entry name" value="REGULATOR OF CHROMOSOME CONDENSATION"/>
    <property type="match status" value="1"/>
</dbReference>
<dbReference type="PANTHER" id="PTHR22870:SF408">
    <property type="entry name" value="OS09G0560450 PROTEIN"/>
    <property type="match status" value="1"/>
</dbReference>
<feature type="compositionally biased region" description="Polar residues" evidence="3">
    <location>
        <begin position="96"/>
        <end position="112"/>
    </location>
</feature>
<sequence>MHNNSVSRHIARPIIGALAVLAAMGVGLMAGSDPADAQSADQSVLSRTGEDTGLQTLNPGKGSTLSPSDTPSSPLPTPSASRPAEPAPSSTTATPQSDSGPSQLATPNPLSSEDSDQEAAKSREPAARSGDSHTVTFTSEAGTQGMPAAQTVADRRTATRPLSDPTRPGWTFAGWFQGDVAYNFTRPVTKDTALTAKWGKWSISPTQGPWRGGTDVQVSLPTDQNRFAQVSAGHSHSVAVGSDGNVYTWGNNSNGELGIVDITYSTVPRMVSMPEGVKFIQVSAGYMFSMALDSQGRVWTWGNANYGKLGRSPDAANPANRPGMVTMPTGVTFTSISAGQNFAMALDQNGEVWTWGPAWGNQLARPNSSSNPSDIPGKAQLPADTVFTAISAGRNYSMALTADGTVWTWADTYGDWIGHTGTAPAAVDTNLKFTDISAGGDHSMAVDTGGTLQTWGSNDYGQLGRMPTTRNPANRPGPVPGLTDISVISAGTRYSTATSSIGSWAWGRNNQGQLGINTTTDSATPTRMVAPDGAPDGFKYISFAPNVANQNDFRTLAIGSDGNAYGTGNEGAGELGKNKIKSSLKMGMVWRHISREVTTVIFGAKNNATGMFRRADGWHTTAPRQSPGTVDLTIQSTIDGIAQPDETGHQFTYTGTSTTVTFQSEHGAPIPQQEVVVGDIAQRPSDPSEDGWTFDGWFQGDVAYDFFTPVTSPITLKARWTYGNGQWSVHPSSGPRTGGNDIRLDPPSRIAFSQVAAGGWFSLGLGSDQNVYAWGTNSCGQLGDGTTSPRANAPVKVSAPEGVKFTQVSAGSKHALALDSEGRVWTWGDNSQGKLGRLPDVANPNNKPGLISVPTGVTFIAVSAGQDFSVILDQDGNIWTWGENFWNTLGRYASSAEYGIPAKVAMSSGATFVAISAGDRHSTALTDDGTAWTWGYFDERSGRAGSTDSLPGPGPRPVNSDLKFTKVSSGGDYSLAIASDGTVLSWGLNGYGQLGRTPDSANPAGRPGRVDNLSGVTDISASQNLSSVAINSTGTWGWGRNHSGQLGISTSTGDNSKGVPMPTLIPTPKDAPDGFSYHTLQANSSSYSGHTLIIGSDGSTYGFGYNAADELGRGPKGPVTTYEPASVWFPWPLTLSSVTFDGVPAQGVVTRQTDGSWIARPPAHSPGQVELRVPWTRTDLNQGVEILSYTYLPLKNQVRFDPGNGDPVIVQTVDEWGLASRPDTDPTRAGYQFDGWFQGEAAYDFTQPISEDTTVTAKWSRPGSWSRSPASGPTGGGTSVTLTAPSGALGARLAGINAGGSHSVSVSSDGQVYAWGDNTHGQIGDGTHTGRTLPTGTAAPADVRFTQATAGRNHTAALDTTGRIWTWGDNSDGQLGRGTVGGDDSTPGLASTGDTRFTQINTGDDHTIALDTTGHVWTWGNDTYGQLGRGTAGSATGTPAIRPMPKGTPPGLVYTQIQAGGNHSLAIANNGTLYAWGDDTYGQLGDNKTGTTTATPSPVRTPTGAPPSFTWLYLAAGKDHTLAIATNTTADTTAVYAFGSGRHGQIGSYSAKADNPLPTKSNLPYGADILRVSAGGQTSQAIISTGALYTWGSNTNSQIGDGTNTDKILPVAITTPGRANFTWKRAAVGMSHTLGIDSAGTLHTWGDNTHGQLGEGTDTPRSRPGKTTFPALQVTSTAFGARPGGNPSPQTDDSWQVTAPARKHRPGQVPLTIRWSLNGKPQPDTDLDYTYAPSRYTVTYDTNGGTPVPPDATVDEDGTTSRPASDPTRADHVFDGWFDGDTAYDFTQPIDRDMTLTAHWHQPGHWTLSPDHGIDSGGETVTLTPPAPGGMRLAQVSAGSRNSLGIGSDGNAYAWGSNDSGQLGDGTRTDRSTPVRVATPTGAGNGFTWTQVQAGESMGIGLGSDGNVYAWGSNTNGLGDGTSTISALPVRVATPTGTAPEFRYTQVAVGGQQLMALGSDGNVYAWGSNTNGLGDGTSTSSALPVRVAAPTGAAPEFRYTRISAGDGFALALGNDGQVYSWGSNSNGRLGQGSTSSGSGLPGPIATPAGADKAPVFTQISAGAYHALALDEDGHAWAWGRNNSGQTTPALSGDQTVPVQVPLPQGAPEGFAYTQLAAGGSHSLAIGTNQVVYGWGDNTHGQLADGRASQQPAQAKNPDTPNQALTARAISAAGDHSLAIGTSGTAYGFGQNTNHQGGTRAGSADLTEATPITIPADGVPTRISFDGQDSTNIRQQPDGTWQITTPAHEPGSTTARIQWTIAGYPQPDDTSNTYTYQHTARLPNAGGIGIVLLLVVGLLTMAAAAARQRQLKRPRE</sequence>
<dbReference type="InterPro" id="IPR051210">
    <property type="entry name" value="Ub_ligase/GEF_domain"/>
</dbReference>
<feature type="region of interest" description="Disordered" evidence="3">
    <location>
        <begin position="2141"/>
        <end position="2160"/>
    </location>
</feature>
<dbReference type="InterPro" id="IPR058923">
    <property type="entry name" value="RCC1-like_dom"/>
</dbReference>
<keyword evidence="4" id="KW-1133">Transmembrane helix</keyword>
<keyword evidence="4" id="KW-0472">Membrane</keyword>
<dbReference type="InterPro" id="IPR013378">
    <property type="entry name" value="InlB-like_B-rpt"/>
</dbReference>
<dbReference type="Gene3D" id="2.60.40.4270">
    <property type="entry name" value="Listeria-Bacteroides repeat domain"/>
    <property type="match status" value="4"/>
</dbReference>
<dbReference type="InterPro" id="IPR009091">
    <property type="entry name" value="RCC1/BLIP-II"/>
</dbReference>
<feature type="domain" description="RCC1-like" evidence="5">
    <location>
        <begin position="1890"/>
        <end position="2212"/>
    </location>
</feature>
<dbReference type="PROSITE" id="PS50012">
    <property type="entry name" value="RCC1_3"/>
    <property type="match status" value="24"/>
</dbReference>
<proteinExistence type="predicted"/>
<dbReference type="GO" id="GO:0004674">
    <property type="term" value="F:protein serine/threonine kinase activity"/>
    <property type="evidence" value="ECO:0007669"/>
    <property type="project" value="UniProtKB-EC"/>
</dbReference>
<feature type="region of interest" description="Disordered" evidence="3">
    <location>
        <begin position="1852"/>
        <end position="1886"/>
    </location>
</feature>
<evidence type="ECO:0000256" key="4">
    <source>
        <dbReference type="SAM" id="Phobius"/>
    </source>
</evidence>
<feature type="region of interest" description="Disordered" evidence="3">
    <location>
        <begin position="1739"/>
        <end position="1771"/>
    </location>
</feature>
<dbReference type="GO" id="GO:0030313">
    <property type="term" value="C:cell envelope"/>
    <property type="evidence" value="ECO:0007669"/>
    <property type="project" value="UniProtKB-SubCell"/>
</dbReference>
<feature type="domain" description="RCC1-like" evidence="5">
    <location>
        <begin position="793"/>
        <end position="1117"/>
    </location>
</feature>
<keyword evidence="7" id="KW-1185">Reference proteome</keyword>
<comment type="subcellular location">
    <subcellularLocation>
        <location evidence="1">Cell envelope</location>
    </subcellularLocation>
</comment>
<dbReference type="SMART" id="SM00706">
    <property type="entry name" value="TECPR"/>
    <property type="match status" value="7"/>
</dbReference>
<feature type="transmembrane region" description="Helical" evidence="4">
    <location>
        <begin position="2284"/>
        <end position="2305"/>
    </location>
</feature>
<dbReference type="Pfam" id="PF13540">
    <property type="entry name" value="RCC1_2"/>
    <property type="match status" value="3"/>
</dbReference>